<evidence type="ECO:0000256" key="1">
    <source>
        <dbReference type="SAM" id="MobiDB-lite"/>
    </source>
</evidence>
<dbReference type="AlphaFoldDB" id="A0A6P6MUY6"/>
<dbReference type="KEGG" id="caua:113071340"/>
<sequence>MSGMKEVLKDAVLLVLPSLSPDVTNQLVEKLMDQGVEGLDDLVYVKEDDILEFIRPIQCRKLLSSWKNKEHQNCTVVLPPAEVLPSVPPETNTTLGSPPSSSSRPTSSSLASASVTHSWTENFQVPWSLMPDGIKSAVENGQRPSPSDRRQMIRILADEMRKHDKNPTRSQCLTVSRKIVSQYPKSFADMLGDKQVGGGYESVLSQLKVRIEHLNRTNTLSHHRIQRSDTGTTRKRSSTDSYGCTRWQPDLPPRETYDSLEVKRQKMEEMHLHEGISGAERGDVCKLMEETYWLQRHMINATPSPTIADIKTKWPYLFTQRHIYGHFEQLTDKKVLRCLELSIQECGQIIIEFFKSKPTNDDIRSILSRGENDVDAMVIQLLLAHFKEKLDGVFLQADEFATPSDVQHSLNLPESPRLIFLGQSLSNQRWMLSLEGQVVCEGAQPNFITGLAALFASFYNFNLQYQEEAACTLEFVQRRFVDINPERGSKAKKGKVTSKKTGQVVQKKNATVSPPVSSLLRKLADFEWNFV</sequence>
<keyword evidence="2" id="KW-1185">Reference proteome</keyword>
<dbReference type="PANTHER" id="PTHR31025:SF30">
    <property type="entry name" value="SI:DKEY-15H8.17"/>
    <property type="match status" value="1"/>
</dbReference>
<dbReference type="Proteomes" id="UP000515129">
    <property type="component" value="Chromosome 5"/>
</dbReference>
<organism evidence="2 3">
    <name type="scientific">Carassius auratus</name>
    <name type="common">Goldfish</name>
    <dbReference type="NCBI Taxonomy" id="7957"/>
    <lineage>
        <taxon>Eukaryota</taxon>
        <taxon>Metazoa</taxon>
        <taxon>Chordata</taxon>
        <taxon>Craniata</taxon>
        <taxon>Vertebrata</taxon>
        <taxon>Euteleostomi</taxon>
        <taxon>Actinopterygii</taxon>
        <taxon>Neopterygii</taxon>
        <taxon>Teleostei</taxon>
        <taxon>Ostariophysi</taxon>
        <taxon>Cypriniformes</taxon>
        <taxon>Cyprinidae</taxon>
        <taxon>Cyprininae</taxon>
        <taxon>Carassius</taxon>
    </lineage>
</organism>
<feature type="compositionally biased region" description="Low complexity" evidence="1">
    <location>
        <begin position="93"/>
        <end position="109"/>
    </location>
</feature>
<dbReference type="PANTHER" id="PTHR31025">
    <property type="entry name" value="SI:CH211-196P9.1-RELATED"/>
    <property type="match status" value="1"/>
</dbReference>
<dbReference type="GeneID" id="113071340"/>
<reference evidence="3" key="1">
    <citation type="submission" date="2025-08" db="UniProtKB">
        <authorList>
            <consortium name="RefSeq"/>
        </authorList>
    </citation>
    <scope>IDENTIFICATION</scope>
    <source>
        <strain evidence="3">Wakin</strain>
        <tissue evidence="3">Muscle</tissue>
    </source>
</reference>
<feature type="region of interest" description="Disordered" evidence="1">
    <location>
        <begin position="222"/>
        <end position="254"/>
    </location>
</feature>
<dbReference type="RefSeq" id="XP_026100495.1">
    <property type="nucleotide sequence ID" value="XM_026244710.1"/>
</dbReference>
<gene>
    <name evidence="3" type="primary">LOC113071340</name>
</gene>
<dbReference type="OrthoDB" id="8806090at2759"/>
<evidence type="ECO:0000313" key="2">
    <source>
        <dbReference type="Proteomes" id="UP000515129"/>
    </source>
</evidence>
<protein>
    <submittedName>
        <fullName evidence="3">Uncharacterized protein LOC113071340</fullName>
    </submittedName>
</protein>
<evidence type="ECO:0000313" key="3">
    <source>
        <dbReference type="RefSeq" id="XP_026100495.1"/>
    </source>
</evidence>
<accession>A0A6P6MUY6</accession>
<feature type="region of interest" description="Disordered" evidence="1">
    <location>
        <begin position="82"/>
        <end position="109"/>
    </location>
</feature>
<proteinExistence type="predicted"/>
<name>A0A6P6MUY6_CARAU</name>